<reference evidence="2 3" key="1">
    <citation type="submission" date="2016-12" db="EMBL/GenBank/DDBJ databases">
        <title>The genomes of Aspergillus section Nigri reveals drivers in fungal speciation.</title>
        <authorList>
            <consortium name="DOE Joint Genome Institute"/>
            <person name="Vesth T.C."/>
            <person name="Nybo J."/>
            <person name="Theobald S."/>
            <person name="Brandl J."/>
            <person name="Frisvad J.C."/>
            <person name="Nielsen K.F."/>
            <person name="Lyhne E.K."/>
            <person name="Kogle M.E."/>
            <person name="Kuo A."/>
            <person name="Riley R."/>
            <person name="Clum A."/>
            <person name="Nolan M."/>
            <person name="Lipzen A."/>
            <person name="Salamov A."/>
            <person name="Henrissat B."/>
            <person name="Wiebenga A."/>
            <person name="De Vries R.P."/>
            <person name="Grigoriev I.V."/>
            <person name="Mortensen U.H."/>
            <person name="Andersen M.R."/>
            <person name="Baker S.E."/>
        </authorList>
    </citation>
    <scope>NUCLEOTIDE SEQUENCE [LARGE SCALE GENOMIC DNA]</scope>
    <source>
        <strain evidence="2 3">JOP 1030-1</strain>
    </source>
</reference>
<keyword evidence="1" id="KW-0812">Transmembrane</keyword>
<sequence length="78" mass="8662">MCGCARYSPEHDFELDIGFGWRYVGATKAEWWSVGSYLLALFLTILTDFSMAAGQRLLIQAKKGGVVRVLGCRGWLSS</sequence>
<evidence type="ECO:0000313" key="2">
    <source>
        <dbReference type="EMBL" id="PYH46126.1"/>
    </source>
</evidence>
<organism evidence="2 3">
    <name type="scientific">Aspergillus saccharolyticus JOP 1030-1</name>
    <dbReference type="NCBI Taxonomy" id="1450539"/>
    <lineage>
        <taxon>Eukaryota</taxon>
        <taxon>Fungi</taxon>
        <taxon>Dikarya</taxon>
        <taxon>Ascomycota</taxon>
        <taxon>Pezizomycotina</taxon>
        <taxon>Eurotiomycetes</taxon>
        <taxon>Eurotiomycetidae</taxon>
        <taxon>Eurotiales</taxon>
        <taxon>Aspergillaceae</taxon>
        <taxon>Aspergillus</taxon>
        <taxon>Aspergillus subgen. Circumdati</taxon>
    </lineage>
</organism>
<keyword evidence="3" id="KW-1185">Reference proteome</keyword>
<dbReference type="GeneID" id="37072456"/>
<dbReference type="Proteomes" id="UP000248349">
    <property type="component" value="Unassembled WGS sequence"/>
</dbReference>
<gene>
    <name evidence="2" type="ORF">BP01DRAFT_23506</name>
</gene>
<dbReference type="EMBL" id="KZ821228">
    <property type="protein sequence ID" value="PYH46126.1"/>
    <property type="molecule type" value="Genomic_DNA"/>
</dbReference>
<dbReference type="AlphaFoldDB" id="A0A318ZF09"/>
<dbReference type="RefSeq" id="XP_025432108.1">
    <property type="nucleotide sequence ID" value="XM_025571228.1"/>
</dbReference>
<feature type="transmembrane region" description="Helical" evidence="1">
    <location>
        <begin position="31"/>
        <end position="53"/>
    </location>
</feature>
<proteinExistence type="predicted"/>
<accession>A0A318ZF09</accession>
<name>A0A318ZF09_9EURO</name>
<evidence type="ECO:0000313" key="3">
    <source>
        <dbReference type="Proteomes" id="UP000248349"/>
    </source>
</evidence>
<evidence type="ECO:0000256" key="1">
    <source>
        <dbReference type="SAM" id="Phobius"/>
    </source>
</evidence>
<protein>
    <submittedName>
        <fullName evidence="2">Uncharacterized protein</fullName>
    </submittedName>
</protein>
<keyword evidence="1" id="KW-1133">Transmembrane helix</keyword>
<keyword evidence="1" id="KW-0472">Membrane</keyword>